<feature type="signal peptide" evidence="1">
    <location>
        <begin position="1"/>
        <end position="22"/>
    </location>
</feature>
<dbReference type="AlphaFoldDB" id="A0A420VPW3"/>
<keyword evidence="1" id="KW-0732">Signal</keyword>
<dbReference type="RefSeq" id="WP_147430561.1">
    <property type="nucleotide sequence ID" value="NZ_CP158959.1"/>
</dbReference>
<dbReference type="OrthoDB" id="672896at2"/>
<comment type="caution">
    <text evidence="2">The sequence shown here is derived from an EMBL/GenBank/DDBJ whole genome shotgun (WGS) entry which is preliminary data.</text>
</comment>
<dbReference type="EMBL" id="RBWS01000034">
    <property type="protein sequence ID" value="RKO68355.1"/>
    <property type="molecule type" value="Genomic_DNA"/>
</dbReference>
<feature type="chain" id="PRO_5019361506" description="DUF4843 domain-containing protein" evidence="1">
    <location>
        <begin position="23"/>
        <end position="151"/>
    </location>
</feature>
<dbReference type="PROSITE" id="PS51257">
    <property type="entry name" value="PROKAR_LIPOPROTEIN"/>
    <property type="match status" value="1"/>
</dbReference>
<dbReference type="Proteomes" id="UP000282423">
    <property type="component" value="Unassembled WGS sequence"/>
</dbReference>
<gene>
    <name evidence="2" type="ORF">D7322_27660</name>
</gene>
<proteinExistence type="predicted"/>
<reference evidence="2 3" key="1">
    <citation type="submission" date="2018-10" db="EMBL/GenBank/DDBJ databases">
        <title>Sphingobacterium sp. M05W1-28.</title>
        <authorList>
            <person name="Cai H."/>
        </authorList>
    </citation>
    <scope>NUCLEOTIDE SEQUENCE [LARGE SCALE GENOMIC DNA]</scope>
    <source>
        <strain evidence="2 3">M05W1-28</strain>
    </source>
</reference>
<name>A0A420VPW3_9SPHI</name>
<evidence type="ECO:0000313" key="2">
    <source>
        <dbReference type="EMBL" id="RKO68355.1"/>
    </source>
</evidence>
<organism evidence="2 3">
    <name type="scientific">Sphingobacterium puteale</name>
    <dbReference type="NCBI Taxonomy" id="2420510"/>
    <lineage>
        <taxon>Bacteria</taxon>
        <taxon>Pseudomonadati</taxon>
        <taxon>Bacteroidota</taxon>
        <taxon>Sphingobacteriia</taxon>
        <taxon>Sphingobacteriales</taxon>
        <taxon>Sphingobacteriaceae</taxon>
        <taxon>Sphingobacterium</taxon>
    </lineage>
</organism>
<protein>
    <recommendedName>
        <fullName evidence="4">DUF4843 domain-containing protein</fullName>
    </recommendedName>
</protein>
<evidence type="ECO:0000256" key="1">
    <source>
        <dbReference type="SAM" id="SignalP"/>
    </source>
</evidence>
<evidence type="ECO:0000313" key="3">
    <source>
        <dbReference type="Proteomes" id="UP000282423"/>
    </source>
</evidence>
<sequence>MKRLLLAALIGTAALVSFSSCKKEYITNSLPGVTYKFAVPGANYQWKTEGDPRTFVISVPFNEIDSKYFDYGQVAVAISFNDSPDFYINLGANNVPTKNGLYNFRTEYTFFDGKVDGNLNIYADYLGTGTATPPPPFQAKVTLTDGENGGQ</sequence>
<accession>A0A420VPW3</accession>
<keyword evidence="3" id="KW-1185">Reference proteome</keyword>
<evidence type="ECO:0008006" key="4">
    <source>
        <dbReference type="Google" id="ProtNLM"/>
    </source>
</evidence>